<reference evidence="1" key="1">
    <citation type="journal article" date="2020" name="Stud. Mycol.">
        <title>101 Dothideomycetes genomes: a test case for predicting lifestyles and emergence of pathogens.</title>
        <authorList>
            <person name="Haridas S."/>
            <person name="Albert R."/>
            <person name="Binder M."/>
            <person name="Bloem J."/>
            <person name="Labutti K."/>
            <person name="Salamov A."/>
            <person name="Andreopoulos B."/>
            <person name="Baker S."/>
            <person name="Barry K."/>
            <person name="Bills G."/>
            <person name="Bluhm B."/>
            <person name="Cannon C."/>
            <person name="Castanera R."/>
            <person name="Culley D."/>
            <person name="Daum C."/>
            <person name="Ezra D."/>
            <person name="Gonzalez J."/>
            <person name="Henrissat B."/>
            <person name="Kuo A."/>
            <person name="Liang C."/>
            <person name="Lipzen A."/>
            <person name="Lutzoni F."/>
            <person name="Magnuson J."/>
            <person name="Mondo S."/>
            <person name="Nolan M."/>
            <person name="Ohm R."/>
            <person name="Pangilinan J."/>
            <person name="Park H.-J."/>
            <person name="Ramirez L."/>
            <person name="Alfaro M."/>
            <person name="Sun H."/>
            <person name="Tritt A."/>
            <person name="Yoshinaga Y."/>
            <person name="Zwiers L.-H."/>
            <person name="Turgeon B."/>
            <person name="Goodwin S."/>
            <person name="Spatafora J."/>
            <person name="Crous P."/>
            <person name="Grigoriev I."/>
        </authorList>
    </citation>
    <scope>NUCLEOTIDE SEQUENCE</scope>
    <source>
        <strain evidence="1">ATCC 16933</strain>
    </source>
</reference>
<accession>A0A6A6NRR9</accession>
<proteinExistence type="predicted"/>
<protein>
    <submittedName>
        <fullName evidence="1">Uncharacterized protein</fullName>
    </submittedName>
</protein>
<dbReference type="OrthoDB" id="3942368at2759"/>
<dbReference type="AlphaFoldDB" id="A0A6A6NRR9"/>
<keyword evidence="2" id="KW-1185">Reference proteome</keyword>
<gene>
    <name evidence="1" type="ORF">BDY21DRAFT_354728</name>
</gene>
<organism evidence="1 2">
    <name type="scientific">Lineolata rhizophorae</name>
    <dbReference type="NCBI Taxonomy" id="578093"/>
    <lineage>
        <taxon>Eukaryota</taxon>
        <taxon>Fungi</taxon>
        <taxon>Dikarya</taxon>
        <taxon>Ascomycota</taxon>
        <taxon>Pezizomycotina</taxon>
        <taxon>Dothideomycetes</taxon>
        <taxon>Dothideomycetes incertae sedis</taxon>
        <taxon>Lineolatales</taxon>
        <taxon>Lineolataceae</taxon>
        <taxon>Lineolata</taxon>
    </lineage>
</organism>
<dbReference type="EMBL" id="MU001694">
    <property type="protein sequence ID" value="KAF2453983.1"/>
    <property type="molecule type" value="Genomic_DNA"/>
</dbReference>
<evidence type="ECO:0000313" key="1">
    <source>
        <dbReference type="EMBL" id="KAF2453983.1"/>
    </source>
</evidence>
<sequence>MTESVFTIDTIEATPDCSTLSWNDPVVKTPQGQRVTIWDSAKENEFKNAIDGSTHPATFLLPNANPPTIPIHIHGSISLEFEPDGNTKGLVTASLGSLDLFRAAVIVGSQDQVVVIDKVELVNAYTRLPTRSSGDFQFRLELYHPKAKNPILAKRTPRLEISFALGPCPSSETSPNNRVRADFGGRYPVILLRLFFPSLSEALSIAGIHPPVAPETWYIKRAVDTIWKFGTTPDVNKSVRIPRKIHYDNVNGAPSYGVSPKGVGTFQLSRWAKAQFDQCNCQDLAAIVQLACNVLVSGPNSIEVVDSRWIEHRPHGFLNPGTLFGWPEYPRCNNPTWKNKDAVWKFAECPVAKVDTATGYPLEGFAQHSWVEIVLPGDTGPGTVLDATLGLLSRGGQPETGSTPRGAYLNTSLIQTTVNPNPLGNGTTKTTANPNGDCLQTPESGPDIGLKAISLTKILSPISRVALKSMEDIATDTERPLDPTFDGTNPEEPPRNFVCADLTVPKLHELAEPVLGQTTIGVSEYLVGTTGAQVLAGLDVAAEPDMEAPPTSVFIEVTAYLDLLDAAMAVTDRLNSSSTGRAPYKKSPENDRVGDMSYVSPIEVFFARSNVFVRVFGNGLAPGVDYAPKFLAVGRALDAHMSQRLVGRPELPMPSPKLGQGPPETVPVGGIFTLAITEDSAATTLVEKVAHVEDSSVLQWLGPKFDDGRFEFLATKKGITKVVLVVAHESHLLPGTEEVSVTVV</sequence>
<dbReference type="Proteomes" id="UP000799766">
    <property type="component" value="Unassembled WGS sequence"/>
</dbReference>
<evidence type="ECO:0000313" key="2">
    <source>
        <dbReference type="Proteomes" id="UP000799766"/>
    </source>
</evidence>
<name>A0A6A6NRR9_9PEZI</name>